<reference evidence="1" key="1">
    <citation type="submission" date="2023-01" db="EMBL/GenBank/DDBJ databases">
        <title>Human gut microbiome strain richness.</title>
        <authorList>
            <person name="Chen-Liaw A."/>
        </authorList>
    </citation>
    <scope>NUCLEOTIDE SEQUENCE</scope>
    <source>
        <strain evidence="1">RTP21484st1_H11_RTP21484_190118</strain>
    </source>
</reference>
<proteinExistence type="predicted"/>
<accession>A0AAW6DJJ9</accession>
<evidence type="ECO:0000313" key="2">
    <source>
        <dbReference type="Proteomes" id="UP001212160"/>
    </source>
</evidence>
<dbReference type="RefSeq" id="WP_268804429.1">
    <property type="nucleotide sequence ID" value="NZ_JAPRAV010000007.1"/>
</dbReference>
<sequence length="43" mass="5017">MTIKNIVVINGKEVEIRDLPDAELFAEKLNRKALTARNYEEDR</sequence>
<gene>
    <name evidence="1" type="ORF">PNW85_20855</name>
</gene>
<protein>
    <submittedName>
        <fullName evidence="1">Uncharacterized protein</fullName>
    </submittedName>
</protein>
<dbReference type="EMBL" id="JAQMLA010000200">
    <property type="protein sequence ID" value="MDB8689039.1"/>
    <property type="molecule type" value="Genomic_DNA"/>
</dbReference>
<dbReference type="Proteomes" id="UP001212160">
    <property type="component" value="Unassembled WGS sequence"/>
</dbReference>
<name>A0AAW6DJJ9_MEDGN</name>
<evidence type="ECO:0000313" key="1">
    <source>
        <dbReference type="EMBL" id="MDB8689039.1"/>
    </source>
</evidence>
<organism evidence="1 2">
    <name type="scientific">Mediterraneibacter gnavus</name>
    <name type="common">Ruminococcus gnavus</name>
    <dbReference type="NCBI Taxonomy" id="33038"/>
    <lineage>
        <taxon>Bacteria</taxon>
        <taxon>Bacillati</taxon>
        <taxon>Bacillota</taxon>
        <taxon>Clostridia</taxon>
        <taxon>Lachnospirales</taxon>
        <taxon>Lachnospiraceae</taxon>
        <taxon>Mediterraneibacter</taxon>
    </lineage>
</organism>
<dbReference type="AlphaFoldDB" id="A0AAW6DJJ9"/>
<comment type="caution">
    <text evidence="1">The sequence shown here is derived from an EMBL/GenBank/DDBJ whole genome shotgun (WGS) entry which is preliminary data.</text>
</comment>